<keyword evidence="1" id="KW-0812">Transmembrane</keyword>
<keyword evidence="3" id="KW-1185">Reference proteome</keyword>
<dbReference type="AlphaFoldDB" id="U2S6S8"/>
<evidence type="ECO:0000313" key="3">
    <source>
        <dbReference type="Proteomes" id="UP000017052"/>
    </source>
</evidence>
<evidence type="ECO:0000256" key="1">
    <source>
        <dbReference type="SAM" id="Phobius"/>
    </source>
</evidence>
<organism evidence="2 3">
    <name type="scientific">Propionibacterium acidifaciens F0233</name>
    <dbReference type="NCBI Taxonomy" id="553198"/>
    <lineage>
        <taxon>Bacteria</taxon>
        <taxon>Bacillati</taxon>
        <taxon>Actinomycetota</taxon>
        <taxon>Actinomycetes</taxon>
        <taxon>Propionibacteriales</taxon>
        <taxon>Propionibacteriaceae</taxon>
        <taxon>Propionibacterium</taxon>
    </lineage>
</organism>
<feature type="transmembrane region" description="Helical" evidence="1">
    <location>
        <begin position="180"/>
        <end position="197"/>
    </location>
</feature>
<feature type="transmembrane region" description="Helical" evidence="1">
    <location>
        <begin position="204"/>
        <end position="229"/>
    </location>
</feature>
<reference evidence="2" key="1">
    <citation type="submission" date="2013-08" db="EMBL/GenBank/DDBJ databases">
        <authorList>
            <person name="Durkin A.S."/>
            <person name="Haft D.R."/>
            <person name="McCorrison J."/>
            <person name="Torralba M."/>
            <person name="Gillis M."/>
            <person name="Haft D.H."/>
            <person name="Methe B."/>
            <person name="Sutton G."/>
            <person name="Nelson K.E."/>
        </authorList>
    </citation>
    <scope>NUCLEOTIDE SEQUENCE [LARGE SCALE GENOMIC DNA]</scope>
    <source>
        <strain evidence="2">F0233</strain>
    </source>
</reference>
<feature type="transmembrane region" description="Helical" evidence="1">
    <location>
        <begin position="80"/>
        <end position="105"/>
    </location>
</feature>
<comment type="caution">
    <text evidence="2">The sequence shown here is derived from an EMBL/GenBank/DDBJ whole genome shotgun (WGS) entry which is preliminary data.</text>
</comment>
<keyword evidence="1" id="KW-1133">Transmembrane helix</keyword>
<evidence type="ECO:0000313" key="2">
    <source>
        <dbReference type="EMBL" id="ERK61368.1"/>
    </source>
</evidence>
<name>U2S6S8_9ACTN</name>
<keyword evidence="1" id="KW-0472">Membrane</keyword>
<feature type="transmembrane region" description="Helical" evidence="1">
    <location>
        <begin position="133"/>
        <end position="160"/>
    </location>
</feature>
<accession>U2S6S8</accession>
<sequence length="280" mass="29451">MSTMNVEIMRLRQGRIASTMTIILIIATFLVATLEAFARDTINALISLNRVIPNATQAQSMSPEDLAKLSLDQPGLQLTAAANAGGVGGVSPAALAMMIMGGLFITREYHFASMTSAAVALPRRGQLYRNKCAAAALASFVAAFGLTAVRLLVLFTALAVQRINLALDPFALVMSELRGLVTLVLCGVLGAGLGFLLRRQTVLLLLLGGLFVVESTFRSLATLTGADILHGCLPLSATGLSTQPGAQGWLAAGIVVAWSAIVVTWGAFCFNRRELTFSAL</sequence>
<dbReference type="EMBL" id="ACVN02000054">
    <property type="protein sequence ID" value="ERK61368.1"/>
    <property type="molecule type" value="Genomic_DNA"/>
</dbReference>
<feature type="transmembrane region" description="Helical" evidence="1">
    <location>
        <begin position="249"/>
        <end position="270"/>
    </location>
</feature>
<dbReference type="Proteomes" id="UP000017052">
    <property type="component" value="Unassembled WGS sequence"/>
</dbReference>
<proteinExistence type="predicted"/>
<gene>
    <name evidence="2" type="ORF">HMPREF0682_2311</name>
</gene>
<protein>
    <submittedName>
        <fullName evidence="2">ABC-2 family transporter protein</fullName>
    </submittedName>
</protein>